<dbReference type="EMBL" id="JABCIY010000037">
    <property type="protein sequence ID" value="KAF7195751.1"/>
    <property type="molecule type" value="Genomic_DNA"/>
</dbReference>
<protein>
    <submittedName>
        <fullName evidence="1">Uncharacterized protein</fullName>
    </submittedName>
</protein>
<name>A0A8H6RNS9_9PEZI</name>
<reference evidence="1" key="1">
    <citation type="submission" date="2020-04" db="EMBL/GenBank/DDBJ databases">
        <title>Draft genome resource of the tomato pathogen Pseudocercospora fuligena.</title>
        <authorList>
            <person name="Zaccaron A."/>
        </authorList>
    </citation>
    <scope>NUCLEOTIDE SEQUENCE</scope>
    <source>
        <strain evidence="1">PF001</strain>
    </source>
</reference>
<evidence type="ECO:0000313" key="1">
    <source>
        <dbReference type="EMBL" id="KAF7195751.1"/>
    </source>
</evidence>
<keyword evidence="2" id="KW-1185">Reference proteome</keyword>
<sequence length="316" mass="36650">MVQYTAKPYGSSSSMSINDCATYWMLDDCSKISDANIELELKGNGIIPLPGSPRDRRIALLSRAARGLLIYEHCAPEELRKFCVQRGIIDEDGKKRTDSDMVQGRVKKSILIKRARDDEPIALLETADEHATFDRFLDLDPLIRKKIFTMHLQNLEYHHVPTQPPITQVSRLIKTESYPLFYDLCPANIRIARKPPTMYSTTKLADTPYLDAVERFFAKHTHQLNRFRNVNILLSVEPEAWKFTSWSYTLVVGEQEELRMPREEKPHNERKKEFGLHETRVGLNERMEELVDELKERGTGIKFKRTDWKVLKGIFG</sequence>
<dbReference type="Proteomes" id="UP000660729">
    <property type="component" value="Unassembled WGS sequence"/>
</dbReference>
<dbReference type="AlphaFoldDB" id="A0A8H6RNS9"/>
<comment type="caution">
    <text evidence="1">The sequence shown here is derived from an EMBL/GenBank/DDBJ whole genome shotgun (WGS) entry which is preliminary data.</text>
</comment>
<gene>
    <name evidence="1" type="ORF">HII31_02886</name>
</gene>
<organism evidence="1 2">
    <name type="scientific">Pseudocercospora fuligena</name>
    <dbReference type="NCBI Taxonomy" id="685502"/>
    <lineage>
        <taxon>Eukaryota</taxon>
        <taxon>Fungi</taxon>
        <taxon>Dikarya</taxon>
        <taxon>Ascomycota</taxon>
        <taxon>Pezizomycotina</taxon>
        <taxon>Dothideomycetes</taxon>
        <taxon>Dothideomycetidae</taxon>
        <taxon>Mycosphaerellales</taxon>
        <taxon>Mycosphaerellaceae</taxon>
        <taxon>Pseudocercospora</taxon>
    </lineage>
</organism>
<accession>A0A8H6RNS9</accession>
<evidence type="ECO:0000313" key="2">
    <source>
        <dbReference type="Proteomes" id="UP000660729"/>
    </source>
</evidence>
<dbReference type="OrthoDB" id="3650939at2759"/>
<proteinExistence type="predicted"/>